<protein>
    <recommendedName>
        <fullName evidence="3">ATP/GTP-binding protein</fullName>
    </recommendedName>
</protein>
<sequence>MEDWPDGDWIVRPVPGAAATKPYRCPGCDQELYPGVAHVVVWPTHSGATARRHWHTVCWQRRLQRRPG</sequence>
<name>A0A6P2C5A3_9ACTN</name>
<keyword evidence="2" id="KW-1185">Reference proteome</keyword>
<comment type="caution">
    <text evidence="1">The sequence shown here is derived from an EMBL/GenBank/DDBJ whole genome shotgun (WGS) entry which is preliminary data.</text>
</comment>
<proteinExistence type="predicted"/>
<dbReference type="EMBL" id="RPFW01000003">
    <property type="protein sequence ID" value="TVZ04693.1"/>
    <property type="molecule type" value="Genomic_DNA"/>
</dbReference>
<evidence type="ECO:0000313" key="1">
    <source>
        <dbReference type="EMBL" id="TVZ04693.1"/>
    </source>
</evidence>
<dbReference type="OrthoDB" id="3381577at2"/>
<accession>A0A6P2C5A3</accession>
<reference evidence="1 2" key="1">
    <citation type="submission" date="2018-11" db="EMBL/GenBank/DDBJ databases">
        <title>Trebonia kvetii gen.nov., sp.nov., a novel acidophilic actinobacterium, and proposal of the new actinobacterial family Treboniaceae fam. nov.</title>
        <authorList>
            <person name="Rapoport D."/>
            <person name="Sagova-Mareckova M."/>
            <person name="Sedlacek I."/>
            <person name="Provaznik J."/>
            <person name="Kralova S."/>
            <person name="Pavlinic D."/>
            <person name="Benes V."/>
            <person name="Kopecky J."/>
        </authorList>
    </citation>
    <scope>NUCLEOTIDE SEQUENCE [LARGE SCALE GENOMIC DNA]</scope>
    <source>
        <strain evidence="1 2">15Tr583</strain>
    </source>
</reference>
<evidence type="ECO:0000313" key="2">
    <source>
        <dbReference type="Proteomes" id="UP000460272"/>
    </source>
</evidence>
<dbReference type="AlphaFoldDB" id="A0A6P2C5A3"/>
<evidence type="ECO:0008006" key="3">
    <source>
        <dbReference type="Google" id="ProtNLM"/>
    </source>
</evidence>
<organism evidence="1 2">
    <name type="scientific">Trebonia kvetii</name>
    <dbReference type="NCBI Taxonomy" id="2480626"/>
    <lineage>
        <taxon>Bacteria</taxon>
        <taxon>Bacillati</taxon>
        <taxon>Actinomycetota</taxon>
        <taxon>Actinomycetes</taxon>
        <taxon>Streptosporangiales</taxon>
        <taxon>Treboniaceae</taxon>
        <taxon>Trebonia</taxon>
    </lineage>
</organism>
<gene>
    <name evidence="1" type="ORF">EAS64_17950</name>
</gene>
<dbReference type="Proteomes" id="UP000460272">
    <property type="component" value="Unassembled WGS sequence"/>
</dbReference>